<keyword evidence="2 7" id="KW-0808">Transferase</keyword>
<reference evidence="9" key="1">
    <citation type="submission" date="2018-04" db="EMBL/GenBank/DDBJ databases">
        <authorList>
            <person name="Go L.Y."/>
            <person name="Mitchell J.A."/>
        </authorList>
    </citation>
    <scope>NUCLEOTIDE SEQUENCE</scope>
    <source>
        <tissue evidence="9">Whole organism</tissue>
    </source>
</reference>
<comment type="catalytic activity">
    <reaction evidence="7">
        <text>L-cysteinyl-[protein] + hexadecanoyl-CoA = S-hexadecanoyl-L-cysteinyl-[protein] + CoA</text>
        <dbReference type="Rhea" id="RHEA:36683"/>
        <dbReference type="Rhea" id="RHEA-COMP:10131"/>
        <dbReference type="Rhea" id="RHEA-COMP:11032"/>
        <dbReference type="ChEBI" id="CHEBI:29950"/>
        <dbReference type="ChEBI" id="CHEBI:57287"/>
        <dbReference type="ChEBI" id="CHEBI:57379"/>
        <dbReference type="ChEBI" id="CHEBI:74151"/>
        <dbReference type="EC" id="2.3.1.225"/>
    </reaction>
</comment>
<evidence type="ECO:0000256" key="4">
    <source>
        <dbReference type="ARBA" id="ARBA00022989"/>
    </source>
</evidence>
<feature type="transmembrane region" description="Helical" evidence="7">
    <location>
        <begin position="70"/>
        <end position="91"/>
    </location>
</feature>
<comment type="subcellular location">
    <subcellularLocation>
        <location evidence="1">Membrane</location>
        <topology evidence="1">Multi-pass membrane protein</topology>
    </subcellularLocation>
</comment>
<comment type="domain">
    <text evidence="7">The DHHC domain is required for palmitoyltransferase activity.</text>
</comment>
<protein>
    <recommendedName>
        <fullName evidence="7">Palmitoyltransferase</fullName>
        <ecNumber evidence="7">2.3.1.225</ecNumber>
    </recommendedName>
</protein>
<keyword evidence="3 7" id="KW-0812">Transmembrane</keyword>
<evidence type="ECO:0000256" key="6">
    <source>
        <dbReference type="ARBA" id="ARBA00023315"/>
    </source>
</evidence>
<evidence type="ECO:0000313" key="9">
    <source>
        <dbReference type="EMBL" id="SSW98782.1"/>
    </source>
</evidence>
<sequence>MQRIMRRLKYRADHSSYSISGAIAFRYMYIKHCLKSLFYNHHMNQSYAGDVLLEPLFWIVDNFSGALGPIFVFAVFCLTSAVVTICWYIGFPYWYQISPMMTWILVILGNYLLMNVAFHYFMAAFTKPGRPPLKLISNAVSLCKKCMTPKPPRTHHCSICNACILKFDHHCPWLSNCVGFYNHRYFFMYMTWTCIGIIYICIFGVGIAYDVLWKYAGDEAWSQEEDLVGHPVRFNLSGHAIPVTEMNDYEMDGIKPREHILPDAGRPMYTSAEFKMVVFMALTCISVLIALGTLTIWHAQQITRGETSVEAHINRSETKRMKELGKTYVNQYDFGPKENWKRFLGLRHGRTFIRHVLFPSWHGPEGNGTKFETIYSNPIKLDNV</sequence>
<evidence type="ECO:0000256" key="3">
    <source>
        <dbReference type="ARBA" id="ARBA00022692"/>
    </source>
</evidence>
<feature type="transmembrane region" description="Helical" evidence="7">
    <location>
        <begin position="103"/>
        <end position="125"/>
    </location>
</feature>
<organism evidence="9">
    <name type="scientific">Culicoides sonorensis</name>
    <name type="common">Biting midge</name>
    <dbReference type="NCBI Taxonomy" id="179676"/>
    <lineage>
        <taxon>Eukaryota</taxon>
        <taxon>Metazoa</taxon>
        <taxon>Ecdysozoa</taxon>
        <taxon>Arthropoda</taxon>
        <taxon>Hexapoda</taxon>
        <taxon>Insecta</taxon>
        <taxon>Pterygota</taxon>
        <taxon>Neoptera</taxon>
        <taxon>Endopterygota</taxon>
        <taxon>Diptera</taxon>
        <taxon>Nematocera</taxon>
        <taxon>Chironomoidea</taxon>
        <taxon>Ceratopogonidae</taxon>
        <taxon>Ceratopogoninae</taxon>
        <taxon>Culicoides</taxon>
        <taxon>Monoculicoides</taxon>
    </lineage>
</organism>
<keyword evidence="6 7" id="KW-0012">Acyltransferase</keyword>
<proteinExistence type="inferred from homology"/>
<dbReference type="OMA" id="APFEDEW"/>
<dbReference type="EMBL" id="UFQT01000059">
    <property type="protein sequence ID" value="SSX19168.1"/>
    <property type="molecule type" value="Genomic_DNA"/>
</dbReference>
<evidence type="ECO:0000256" key="7">
    <source>
        <dbReference type="RuleBase" id="RU079119"/>
    </source>
</evidence>
<feature type="transmembrane region" description="Helical" evidence="7">
    <location>
        <begin position="186"/>
        <end position="209"/>
    </location>
</feature>
<evidence type="ECO:0000256" key="2">
    <source>
        <dbReference type="ARBA" id="ARBA00022679"/>
    </source>
</evidence>
<name>A0A336K4M4_CULSO</name>
<keyword evidence="4 7" id="KW-1133">Transmembrane helix</keyword>
<dbReference type="VEuPathDB" id="VectorBase:CSON012509"/>
<evidence type="ECO:0000259" key="8">
    <source>
        <dbReference type="Pfam" id="PF01529"/>
    </source>
</evidence>
<dbReference type="PROSITE" id="PS50216">
    <property type="entry name" value="DHHC"/>
    <property type="match status" value="1"/>
</dbReference>
<gene>
    <name evidence="9" type="primary">CSON012509</name>
</gene>
<reference evidence="10" key="2">
    <citation type="submission" date="2018-07" db="EMBL/GenBank/DDBJ databases">
        <authorList>
            <person name="Quirk P.G."/>
            <person name="Krulwich T.A."/>
        </authorList>
    </citation>
    <scope>NUCLEOTIDE SEQUENCE</scope>
</reference>
<dbReference type="GO" id="GO:0019706">
    <property type="term" value="F:protein-cysteine S-palmitoyltransferase activity"/>
    <property type="evidence" value="ECO:0007669"/>
    <property type="project" value="UniProtKB-EC"/>
</dbReference>
<evidence type="ECO:0000313" key="10">
    <source>
        <dbReference type="EMBL" id="SSX19168.1"/>
    </source>
</evidence>
<feature type="transmembrane region" description="Helical" evidence="7">
    <location>
        <begin position="276"/>
        <end position="297"/>
    </location>
</feature>
<comment type="similarity">
    <text evidence="7">Belongs to the DHHC palmitoyltransferase family.</text>
</comment>
<dbReference type="GO" id="GO:0016020">
    <property type="term" value="C:membrane"/>
    <property type="evidence" value="ECO:0007669"/>
    <property type="project" value="UniProtKB-SubCell"/>
</dbReference>
<dbReference type="InterPro" id="IPR001594">
    <property type="entry name" value="Palmitoyltrfase_DHHC"/>
</dbReference>
<dbReference type="PANTHER" id="PTHR12246">
    <property type="entry name" value="PALMITOYLTRANSFERASE ZDHHC16"/>
    <property type="match status" value="1"/>
</dbReference>
<dbReference type="InterPro" id="IPR039859">
    <property type="entry name" value="PFA4/ZDH16/20/ERF2-like"/>
</dbReference>
<keyword evidence="5 7" id="KW-0472">Membrane</keyword>
<evidence type="ECO:0000256" key="1">
    <source>
        <dbReference type="ARBA" id="ARBA00004141"/>
    </source>
</evidence>
<evidence type="ECO:0000256" key="5">
    <source>
        <dbReference type="ARBA" id="ARBA00023136"/>
    </source>
</evidence>
<feature type="domain" description="Palmitoyltransferase DHHC" evidence="8">
    <location>
        <begin position="141"/>
        <end position="312"/>
    </location>
</feature>
<dbReference type="EMBL" id="UFQS01000059">
    <property type="protein sequence ID" value="SSW98782.1"/>
    <property type="molecule type" value="Genomic_DNA"/>
</dbReference>
<dbReference type="AlphaFoldDB" id="A0A336K4M4"/>
<dbReference type="EC" id="2.3.1.225" evidence="7"/>
<dbReference type="Pfam" id="PF01529">
    <property type="entry name" value="DHHC"/>
    <property type="match status" value="1"/>
</dbReference>
<accession>A0A336K4M4</accession>